<evidence type="ECO:0000313" key="9">
    <source>
        <dbReference type="Proteomes" id="UP001208364"/>
    </source>
</evidence>
<dbReference type="InterPro" id="IPR001525">
    <property type="entry name" value="C5_MeTfrase"/>
</dbReference>
<dbReference type="PROSITE" id="PS00095">
    <property type="entry name" value="C5_MTASE_2"/>
    <property type="match status" value="1"/>
</dbReference>
<comment type="catalytic activity">
    <reaction evidence="7">
        <text>a 2'-deoxycytidine in DNA + S-adenosyl-L-methionine = a 5-methyl-2'-deoxycytidine in DNA + S-adenosyl-L-homocysteine + H(+)</text>
        <dbReference type="Rhea" id="RHEA:13681"/>
        <dbReference type="Rhea" id="RHEA-COMP:11369"/>
        <dbReference type="Rhea" id="RHEA-COMP:11370"/>
        <dbReference type="ChEBI" id="CHEBI:15378"/>
        <dbReference type="ChEBI" id="CHEBI:57856"/>
        <dbReference type="ChEBI" id="CHEBI:59789"/>
        <dbReference type="ChEBI" id="CHEBI:85452"/>
        <dbReference type="ChEBI" id="CHEBI:85454"/>
        <dbReference type="EC" id="2.1.1.37"/>
    </reaction>
</comment>
<keyword evidence="2 5" id="KW-0808">Transferase</keyword>
<dbReference type="Gene3D" id="3.40.50.150">
    <property type="entry name" value="Vaccinia Virus protein VP39"/>
    <property type="match status" value="1"/>
</dbReference>
<dbReference type="InterPro" id="IPR050390">
    <property type="entry name" value="C5-Methyltransferase"/>
</dbReference>
<dbReference type="InterPro" id="IPR018117">
    <property type="entry name" value="C5_DNA_meth_AS"/>
</dbReference>
<keyword evidence="4" id="KW-0680">Restriction system</keyword>
<evidence type="ECO:0000256" key="7">
    <source>
        <dbReference type="RuleBase" id="RU000417"/>
    </source>
</evidence>
<dbReference type="GO" id="GO:0032259">
    <property type="term" value="P:methylation"/>
    <property type="evidence" value="ECO:0007669"/>
    <property type="project" value="UniProtKB-KW"/>
</dbReference>
<evidence type="ECO:0000256" key="5">
    <source>
        <dbReference type="PROSITE-ProRule" id="PRU01016"/>
    </source>
</evidence>
<dbReference type="EMBL" id="JAOQJR010000005">
    <property type="protein sequence ID" value="MCU6738394.1"/>
    <property type="molecule type" value="Genomic_DNA"/>
</dbReference>
<dbReference type="PRINTS" id="PR00105">
    <property type="entry name" value="C5METTRFRASE"/>
</dbReference>
<dbReference type="Pfam" id="PF00145">
    <property type="entry name" value="DNA_methylase"/>
    <property type="match status" value="1"/>
</dbReference>
<dbReference type="SUPFAM" id="SSF53335">
    <property type="entry name" value="S-adenosyl-L-methionine-dependent methyltransferases"/>
    <property type="match status" value="1"/>
</dbReference>
<name>A0ABT2SU96_9FIRM</name>
<keyword evidence="1 5" id="KW-0489">Methyltransferase</keyword>
<feature type="active site" evidence="5">
    <location>
        <position position="89"/>
    </location>
</feature>
<dbReference type="NCBIfam" id="TIGR00675">
    <property type="entry name" value="dcm"/>
    <property type="match status" value="1"/>
</dbReference>
<protein>
    <recommendedName>
        <fullName evidence="7">Cytosine-specific methyltransferase</fullName>
        <ecNumber evidence="7">2.1.1.37</ecNumber>
    </recommendedName>
</protein>
<comment type="caution">
    <text evidence="8">The sequence shown here is derived from an EMBL/GenBank/DDBJ whole genome shotgun (WGS) entry which is preliminary data.</text>
</comment>
<dbReference type="GO" id="GO:0008168">
    <property type="term" value="F:methyltransferase activity"/>
    <property type="evidence" value="ECO:0007669"/>
    <property type="project" value="UniProtKB-KW"/>
</dbReference>
<dbReference type="PANTHER" id="PTHR10629:SF52">
    <property type="entry name" value="DNA (CYTOSINE-5)-METHYLTRANSFERASE 1"/>
    <property type="match status" value="1"/>
</dbReference>
<evidence type="ECO:0000256" key="6">
    <source>
        <dbReference type="RuleBase" id="RU000416"/>
    </source>
</evidence>
<evidence type="ECO:0000256" key="4">
    <source>
        <dbReference type="ARBA" id="ARBA00022747"/>
    </source>
</evidence>
<dbReference type="Gene3D" id="3.90.120.10">
    <property type="entry name" value="DNA Methylase, subunit A, domain 2"/>
    <property type="match status" value="1"/>
</dbReference>
<reference evidence="8 9" key="1">
    <citation type="journal article" date="2021" name="ISME Commun">
        <title>Automated analysis of genomic sequences facilitates high-throughput and comprehensive description of bacteria.</title>
        <authorList>
            <person name="Hitch T.C.A."/>
        </authorList>
    </citation>
    <scope>NUCLEOTIDE SEQUENCE [LARGE SCALE GENOMIC DNA]</scope>
    <source>
        <strain evidence="8 9">H4_15</strain>
    </source>
</reference>
<evidence type="ECO:0000313" key="8">
    <source>
        <dbReference type="EMBL" id="MCU6738394.1"/>
    </source>
</evidence>
<keyword evidence="9" id="KW-1185">Reference proteome</keyword>
<sequence>MKRFTFIDLFAGCGGLSEGFYQENFKAVAHIEINSICCKTLIERMKFYNYKNAEDAVINEDITNKNIITLIDKISNNEEIDVIIGGPPCQAYSTLGRAKDKNSMQDDPRNFLFENYVKILNYYKPKVFVFENVLGILTAKIKDKKIIDLVMKELSKNYNILSNPNDMVLNAVNYGVPQIRKRVIILGTRKDLCISPEQLYKDIISTHYAPDANNIEKEELKKYVTVRDAIYELPKLRPGEGKSIINFTSNTNNEFLAQISYNTSNILMDHVARRHNDLDIKRYTEMAKNKWTFKELLEHRPDLKHKKARVFNNSYVVQWWDQPAKTIIAHLYKDGNQFIHPDYTQGRTLTVREAARLQSFPDNFVFCGPRTEQYKQIGNAVPPLLSKAIALSIKQNLNLLVKRGSL</sequence>
<accession>A0ABT2SU96</accession>
<evidence type="ECO:0000256" key="3">
    <source>
        <dbReference type="ARBA" id="ARBA00022691"/>
    </source>
</evidence>
<dbReference type="Proteomes" id="UP001208364">
    <property type="component" value="Unassembled WGS sequence"/>
</dbReference>
<dbReference type="PANTHER" id="PTHR10629">
    <property type="entry name" value="CYTOSINE-SPECIFIC METHYLTRANSFERASE"/>
    <property type="match status" value="1"/>
</dbReference>
<organism evidence="8 9">
    <name type="scientific">[Clostridium] ammoniilyticum</name>
    <dbReference type="NCBI Taxonomy" id="2981784"/>
    <lineage>
        <taxon>Bacteria</taxon>
        <taxon>Bacillati</taxon>
        <taxon>Bacillota</taxon>
        <taxon>Erysipelotrichia</taxon>
        <taxon>Erysipelotrichales</taxon>
        <taxon>Coprobacillaceae</taxon>
        <taxon>Faecalibacillus</taxon>
    </lineage>
</organism>
<evidence type="ECO:0000256" key="1">
    <source>
        <dbReference type="ARBA" id="ARBA00022603"/>
    </source>
</evidence>
<dbReference type="PROSITE" id="PS00094">
    <property type="entry name" value="C5_MTASE_1"/>
    <property type="match status" value="1"/>
</dbReference>
<dbReference type="PROSITE" id="PS51679">
    <property type="entry name" value="SAM_MT_C5"/>
    <property type="match status" value="1"/>
</dbReference>
<gene>
    <name evidence="8" type="ORF">OCV55_06835</name>
</gene>
<proteinExistence type="inferred from homology"/>
<dbReference type="EC" id="2.1.1.37" evidence="7"/>
<evidence type="ECO:0000256" key="2">
    <source>
        <dbReference type="ARBA" id="ARBA00022679"/>
    </source>
</evidence>
<dbReference type="InterPro" id="IPR031303">
    <property type="entry name" value="C5_meth_CS"/>
</dbReference>
<dbReference type="InterPro" id="IPR029063">
    <property type="entry name" value="SAM-dependent_MTases_sf"/>
</dbReference>
<dbReference type="RefSeq" id="WP_117864104.1">
    <property type="nucleotide sequence ID" value="NZ_JAOQJR010000005.1"/>
</dbReference>
<comment type="similarity">
    <text evidence="5 6">Belongs to the class I-like SAM-binding methyltransferase superfamily. C5-methyltransferase family.</text>
</comment>
<keyword evidence="3 5" id="KW-0949">S-adenosyl-L-methionine</keyword>